<dbReference type="InterPro" id="IPR003598">
    <property type="entry name" value="Ig_sub2"/>
</dbReference>
<dbReference type="InterPro" id="IPR024731">
    <property type="entry name" value="NELL2-like_EGF"/>
</dbReference>
<dbReference type="SMART" id="SM00179">
    <property type="entry name" value="EGF_CA"/>
    <property type="match status" value="10"/>
</dbReference>
<comment type="caution">
    <text evidence="21">The sequence shown here is derived from an EMBL/GenBank/DDBJ whole genome shotgun (WGS) entry which is preliminary data.</text>
</comment>
<dbReference type="SMART" id="SM00409">
    <property type="entry name" value="IG"/>
    <property type="match status" value="3"/>
</dbReference>
<evidence type="ECO:0000256" key="6">
    <source>
        <dbReference type="ARBA" id="ARBA00022737"/>
    </source>
</evidence>
<feature type="domain" description="Tyrosine-protein phosphatase" evidence="17">
    <location>
        <begin position="1343"/>
        <end position="1603"/>
    </location>
</feature>
<dbReference type="SUPFAM" id="SSF48726">
    <property type="entry name" value="Immunoglobulin"/>
    <property type="match status" value="2"/>
</dbReference>
<dbReference type="InterPro" id="IPR000152">
    <property type="entry name" value="EGF-type_Asp/Asn_hydroxyl_site"/>
</dbReference>
<dbReference type="InterPro" id="IPR050348">
    <property type="entry name" value="Protein-Tyr_Phosphatase"/>
</dbReference>
<keyword evidence="7" id="KW-0378">Hydrolase</keyword>
<comment type="catalytic activity">
    <reaction evidence="12">
        <text>O-phospho-L-tyrosyl-[protein] + H2O = L-tyrosyl-[protein] + phosphate</text>
        <dbReference type="Rhea" id="RHEA:10684"/>
        <dbReference type="Rhea" id="RHEA-COMP:10136"/>
        <dbReference type="Rhea" id="RHEA-COMP:20101"/>
        <dbReference type="ChEBI" id="CHEBI:15377"/>
        <dbReference type="ChEBI" id="CHEBI:43474"/>
        <dbReference type="ChEBI" id="CHEBI:46858"/>
        <dbReference type="ChEBI" id="CHEBI:61978"/>
        <dbReference type="EC" id="3.1.3.48"/>
    </reaction>
</comment>
<evidence type="ECO:0000256" key="5">
    <source>
        <dbReference type="ARBA" id="ARBA00022729"/>
    </source>
</evidence>
<dbReference type="SMART" id="SM00408">
    <property type="entry name" value="IGc2"/>
    <property type="match status" value="2"/>
</dbReference>
<keyword evidence="9 14" id="KW-0472">Membrane</keyword>
<dbReference type="Pfam" id="PF13927">
    <property type="entry name" value="Ig_3"/>
    <property type="match status" value="1"/>
</dbReference>
<feature type="domain" description="EGF-like" evidence="16">
    <location>
        <begin position="333"/>
        <end position="373"/>
    </location>
</feature>
<dbReference type="InterPro" id="IPR029021">
    <property type="entry name" value="Prot-tyrosine_phosphatase-like"/>
</dbReference>
<gene>
    <name evidence="21" type="ORF">CVLEPA_LOCUS7972</name>
</gene>
<feature type="domain" description="Tyrosine specific protein phosphatases" evidence="18">
    <location>
        <begin position="1520"/>
        <end position="1594"/>
    </location>
</feature>
<evidence type="ECO:0000256" key="11">
    <source>
        <dbReference type="ARBA" id="ARBA00023319"/>
    </source>
</evidence>
<comment type="caution">
    <text evidence="13">Lacks conserved residue(s) required for the propagation of feature annotation.</text>
</comment>
<dbReference type="InterPro" id="IPR036179">
    <property type="entry name" value="Ig-like_dom_sf"/>
</dbReference>
<feature type="domain" description="Ig-like" evidence="19">
    <location>
        <begin position="555"/>
        <end position="653"/>
    </location>
</feature>
<sequence length="1905" mass="210599">MTQLMYLIRGALLLLLFLYKPDVNGVEAQGSGDDINECDTNSHNCDGNSTCINEQGSFRCECNSGYSGDGKSGNCEDINECDTNSHNCDGNSTCINEQGSFRCECNSGYSGDGKSGNCEDINECTNNQHGCYENERCINEIGSHRCLCKRGYYRNSKKCTDVDECTTTIRWRRHDCDNNAQCTNTIGSFSCSCNPGYTGDGRNGSCTDINECLTGQNGCRQNSKCLNTVGSYRCPCNGGYVEVRGTCTDVNECRNTENNCHKNGICNNNEGSFTCSCKSGFSGDGRSCTDIDECETSSHNCGRNARCTNAMGSFLCRCISGYSGDGRRGNCRDVNECSRNQHNCNLNARCNNTPGSFTCTCNAGYTGNGVNCRDIDECSTGLDNCDENAKCSNTIGSFRCTCNSGYSGNGREGNCADIDECRTRGTQNGHNCSLYANCLNSPAGSFTCRCRQGYTGNGVDCTGIIEIDSEPAVTVDQGENINLSYNIAFVRDRVSCELTSKSISLQTFNLNSRRSIDYSMPNADGSAVFLLSCTLTIDGNTFRKNFQTTVTVQVPANIQLSASSIEVMRNSTTPVVVSCISDGNPRPTVMWLKNDKVISDRSGKFIYQELTEINDTASGSDLILTKARYRDKGTYTCTATNVRESGESKDSVNLEVTVKGAPEIHHPVEYVVLPQNNKVEFTCTFDGYPQANVTWSFADGSSLPLTSQFEVSDNVNGSRRYRVSKILTVYGTQCKETSLLSYRCSAMNDNNLGNSAQSDVFAVGIGNDSLTYDRNPKSCRNAVKFCKSHGELVAVSTQAVLNKIRAVTRQNYWISAKSAFYWPGEVSQNVDGCVRIFRGNNRWSRFTDVNSSPLCEATRYAVQPSIGADPVVCDGRKLNISWTILPGATSFPHQIQVYLLSDVSSLIKAYEVQPGVQNLLIMDLKPRNGYFIQILPLFMGCENAPLRGGRNAITGRGNLTAPHRIELTFNQSADTCTLSWPSVVKTGQDEEIGYVDIKITQFINSARSNTLNFADVNVTSIEKSRSNYVISNLNPNTDYQVEVGVVASSPCHDLIPTAWSDPVCGTCVTSPSIPTKVELSSIPPTTKGNLVMVSLAPVSERNGDVSCYFVVVQTTMAGENVTVESDISKLVQADSDPVDGQPYIAMALQRFDEEMEINLGDGSLTCCDVASLEKVDCTASIESRKRRETSTIIRAQNRPLPTDTNVTYYTLTSTPDGNNALYTTSPRSGPIVVPSGEQQQQDLGYIAAIVIAIFLFLLILILLYIMYRRRMWIFKKHVENGHPLSFPMRSTAPVQQNDSFSSDSDIIVVNPAQANDGLTKYDIQPTNILDVYVSKRKSDDFIFMEEFKTSLAKKVRERSLPTTCAKRAENIKKNRFKNISPIDDARVKLTPLPDQPQSDYINASFIDGYSQTAKFIAAQGPKPNTVNDFWRMVFEQRCKVIVMVTQLKEGPMTKCEKYWPEPGEDETFGDILVRTNNELPYGDFICRYLSAQSIKTKEVIAVTHFQYVTWPDHGIPPTTTSLLRLHQAAINAQTGSAGPLLVHCSAGVGRTGTFIALDILSEQLEHEGKINVFETVYEMRQSRTEMVQSLAQYVYIHKLLAEMSMFGNTNVDVSDFPRYEANLNIMDRTTRTTALQIQFSRLGEVPPSFTETSSASKPVNKNLNVFPGILPYDNNLAFVGMTSDDKEVPYINGSNIPTYNAGYHFIIAQDPVPANIHLFWRCVIDNKIKCIVMLDEGGGGTRYWTDYNEAKTFEDVTVRTTNMEEFSGCVERSIEVLKAKEKDPYVVKQIELKNWPAHGIPPSTNTLLETISVVEKCRTDAREVRGKKFLALVHCRDGSSQAGVFCAVSNLVERLKNENCVDVFRTVKDIRDLRQGAIGNIELYKYCYQAVNEFLESFDLYGNFK</sequence>
<dbReference type="Proteomes" id="UP001642483">
    <property type="component" value="Unassembled WGS sequence"/>
</dbReference>
<keyword evidence="6" id="KW-0677">Repeat</keyword>
<dbReference type="InterPro" id="IPR018097">
    <property type="entry name" value="EGF_Ca-bd_CS"/>
</dbReference>
<keyword evidence="4 13" id="KW-0245">EGF-like domain</keyword>
<dbReference type="PROSITE" id="PS00383">
    <property type="entry name" value="TYR_PHOSPHATASE_1"/>
    <property type="match status" value="1"/>
</dbReference>
<dbReference type="PROSITE" id="PS50835">
    <property type="entry name" value="IG_LIKE"/>
    <property type="match status" value="2"/>
</dbReference>
<dbReference type="PROSITE" id="PS00010">
    <property type="entry name" value="ASX_HYDROXYL"/>
    <property type="match status" value="8"/>
</dbReference>
<dbReference type="SUPFAM" id="SSF52799">
    <property type="entry name" value="(Phosphotyrosine protein) phosphatases II"/>
    <property type="match status" value="2"/>
</dbReference>
<evidence type="ECO:0000256" key="7">
    <source>
        <dbReference type="ARBA" id="ARBA00022801"/>
    </source>
</evidence>
<feature type="domain" description="Tyrosine specific protein phosphatases" evidence="18">
    <location>
        <begin position="1808"/>
        <end position="1885"/>
    </location>
</feature>
<evidence type="ECO:0000313" key="21">
    <source>
        <dbReference type="EMBL" id="CAK8678007.1"/>
    </source>
</evidence>
<feature type="domain" description="EGF-like" evidence="16">
    <location>
        <begin position="161"/>
        <end position="203"/>
    </location>
</feature>
<feature type="chain" id="PRO_5045351656" description="protein-tyrosine-phosphatase" evidence="15">
    <location>
        <begin position="26"/>
        <end position="1905"/>
    </location>
</feature>
<dbReference type="Pfam" id="PF12947">
    <property type="entry name" value="EGF_3"/>
    <property type="match status" value="3"/>
</dbReference>
<evidence type="ECO:0000256" key="8">
    <source>
        <dbReference type="ARBA" id="ARBA00022912"/>
    </source>
</evidence>
<dbReference type="InterPro" id="IPR036116">
    <property type="entry name" value="FN3_sf"/>
</dbReference>
<dbReference type="PANTHER" id="PTHR19134">
    <property type="entry name" value="RECEPTOR-TYPE TYROSINE-PROTEIN PHOSPHATASE"/>
    <property type="match status" value="1"/>
</dbReference>
<evidence type="ECO:0000259" key="18">
    <source>
        <dbReference type="PROSITE" id="PS50056"/>
    </source>
</evidence>
<feature type="domain" description="Ig-like" evidence="19">
    <location>
        <begin position="662"/>
        <end position="761"/>
    </location>
</feature>
<feature type="domain" description="EGF-like" evidence="16">
    <location>
        <begin position="120"/>
        <end position="160"/>
    </location>
</feature>
<keyword evidence="5 15" id="KW-0732">Signal</keyword>
<dbReference type="Pfam" id="PF00102">
    <property type="entry name" value="Y_phosphatase"/>
    <property type="match status" value="2"/>
</dbReference>
<dbReference type="SUPFAM" id="SSF49265">
    <property type="entry name" value="Fibronectin type III"/>
    <property type="match status" value="1"/>
</dbReference>
<dbReference type="PROSITE" id="PS01186">
    <property type="entry name" value="EGF_2"/>
    <property type="match status" value="9"/>
</dbReference>
<dbReference type="SUPFAM" id="SSF57184">
    <property type="entry name" value="Growth factor receptor domain"/>
    <property type="match status" value="4"/>
</dbReference>
<dbReference type="CDD" id="cd00063">
    <property type="entry name" value="FN3"/>
    <property type="match status" value="1"/>
</dbReference>
<dbReference type="CDD" id="cd00054">
    <property type="entry name" value="EGF_CA"/>
    <property type="match status" value="10"/>
</dbReference>
<evidence type="ECO:0000256" key="12">
    <source>
        <dbReference type="ARBA" id="ARBA00051722"/>
    </source>
</evidence>
<feature type="domain" description="EGF-like" evidence="16">
    <location>
        <begin position="290"/>
        <end position="332"/>
    </location>
</feature>
<dbReference type="InterPro" id="IPR009030">
    <property type="entry name" value="Growth_fac_rcpt_cys_sf"/>
</dbReference>
<dbReference type="InterPro" id="IPR000242">
    <property type="entry name" value="PTP_cat"/>
</dbReference>
<evidence type="ECO:0000259" key="16">
    <source>
        <dbReference type="PROSITE" id="PS50026"/>
    </source>
</evidence>
<evidence type="ECO:0000259" key="17">
    <source>
        <dbReference type="PROSITE" id="PS50055"/>
    </source>
</evidence>
<keyword evidence="14" id="KW-1133">Transmembrane helix</keyword>
<keyword evidence="11" id="KW-0393">Immunoglobulin domain</keyword>
<feature type="signal peptide" evidence="15">
    <location>
        <begin position="1"/>
        <end position="25"/>
    </location>
</feature>
<feature type="domain" description="Fibronectin type-III" evidence="20">
    <location>
        <begin position="961"/>
        <end position="1072"/>
    </location>
</feature>
<keyword evidence="8" id="KW-0904">Protein phosphatase</keyword>
<evidence type="ECO:0000256" key="3">
    <source>
        <dbReference type="ARBA" id="ARBA00013064"/>
    </source>
</evidence>
<dbReference type="PROSITE" id="PS50026">
    <property type="entry name" value="EGF_3"/>
    <property type="match status" value="10"/>
</dbReference>
<dbReference type="PROSITE" id="PS50056">
    <property type="entry name" value="TYR_PHOSPHATASE_2"/>
    <property type="match status" value="2"/>
</dbReference>
<comment type="similarity">
    <text evidence="2">Belongs to the protein-tyrosine phosphatase family.</text>
</comment>
<feature type="domain" description="EGF-like" evidence="16">
    <location>
        <begin position="417"/>
        <end position="462"/>
    </location>
</feature>
<dbReference type="PROSITE" id="PS01187">
    <property type="entry name" value="EGF_CA"/>
    <property type="match status" value="3"/>
</dbReference>
<keyword evidence="22" id="KW-1185">Reference proteome</keyword>
<evidence type="ECO:0000256" key="15">
    <source>
        <dbReference type="SAM" id="SignalP"/>
    </source>
</evidence>
<feature type="domain" description="EGF-like" evidence="16">
    <location>
        <begin position="374"/>
        <end position="416"/>
    </location>
</feature>
<dbReference type="CDD" id="cd00047">
    <property type="entry name" value="PTPc"/>
    <property type="match status" value="2"/>
</dbReference>
<protein>
    <recommendedName>
        <fullName evidence="3">protein-tyrosine-phosphatase</fullName>
        <ecNumber evidence="3">3.1.3.48</ecNumber>
    </recommendedName>
</protein>
<feature type="domain" description="EGF-like" evidence="16">
    <location>
        <begin position="34"/>
        <end position="76"/>
    </location>
</feature>
<dbReference type="InterPro" id="IPR013783">
    <property type="entry name" value="Ig-like_fold"/>
</dbReference>
<evidence type="ECO:0000256" key="9">
    <source>
        <dbReference type="ARBA" id="ARBA00023136"/>
    </source>
</evidence>
<dbReference type="InterPro" id="IPR016130">
    <property type="entry name" value="Tyr_Pase_AS"/>
</dbReference>
<evidence type="ECO:0000259" key="20">
    <source>
        <dbReference type="PROSITE" id="PS50853"/>
    </source>
</evidence>
<dbReference type="InterPro" id="IPR049883">
    <property type="entry name" value="NOTCH1_EGF-like"/>
</dbReference>
<dbReference type="PROSITE" id="PS50853">
    <property type="entry name" value="FN3"/>
    <property type="match status" value="1"/>
</dbReference>
<dbReference type="SMART" id="SM00404">
    <property type="entry name" value="PTPc_motif"/>
    <property type="match status" value="2"/>
</dbReference>
<dbReference type="InterPro" id="IPR003961">
    <property type="entry name" value="FN3_dom"/>
</dbReference>
<feature type="domain" description="EGF-like" evidence="16">
    <location>
        <begin position="249"/>
        <end position="289"/>
    </location>
</feature>
<dbReference type="InterPro" id="IPR000742">
    <property type="entry name" value="EGF"/>
</dbReference>
<organism evidence="21 22">
    <name type="scientific">Clavelina lepadiformis</name>
    <name type="common">Light-bulb sea squirt</name>
    <name type="synonym">Ascidia lepadiformis</name>
    <dbReference type="NCBI Taxonomy" id="159417"/>
    <lineage>
        <taxon>Eukaryota</taxon>
        <taxon>Metazoa</taxon>
        <taxon>Chordata</taxon>
        <taxon>Tunicata</taxon>
        <taxon>Ascidiacea</taxon>
        <taxon>Aplousobranchia</taxon>
        <taxon>Clavelinidae</taxon>
        <taxon>Clavelina</taxon>
    </lineage>
</organism>
<evidence type="ECO:0000256" key="1">
    <source>
        <dbReference type="ARBA" id="ARBA00004167"/>
    </source>
</evidence>
<accession>A0ABP0FI22</accession>
<evidence type="ECO:0000256" key="14">
    <source>
        <dbReference type="SAM" id="Phobius"/>
    </source>
</evidence>
<dbReference type="Gene3D" id="2.60.40.10">
    <property type="entry name" value="Immunoglobulins"/>
    <property type="match status" value="3"/>
</dbReference>
<proteinExistence type="inferred from homology"/>
<keyword evidence="14" id="KW-0812">Transmembrane</keyword>
<dbReference type="InterPro" id="IPR001881">
    <property type="entry name" value="EGF-like_Ca-bd_dom"/>
</dbReference>
<dbReference type="PANTHER" id="PTHR19134:SF562">
    <property type="entry name" value="PROTEIN-TYROSINE-PHOSPHATASE"/>
    <property type="match status" value="1"/>
</dbReference>
<evidence type="ECO:0000256" key="13">
    <source>
        <dbReference type="PROSITE-ProRule" id="PRU00076"/>
    </source>
</evidence>
<dbReference type="EC" id="3.1.3.48" evidence="3"/>
<dbReference type="SMART" id="SM00194">
    <property type="entry name" value="PTPc"/>
    <property type="match status" value="2"/>
</dbReference>
<comment type="subcellular location">
    <subcellularLocation>
        <location evidence="1">Membrane</location>
        <topology evidence="1">Single-pass membrane protein</topology>
    </subcellularLocation>
</comment>
<dbReference type="SMART" id="SM00181">
    <property type="entry name" value="EGF"/>
    <property type="match status" value="10"/>
</dbReference>
<dbReference type="Gene3D" id="2.10.25.10">
    <property type="entry name" value="Laminin"/>
    <property type="match status" value="10"/>
</dbReference>
<dbReference type="InterPro" id="IPR003595">
    <property type="entry name" value="Tyr_Pase_cat"/>
</dbReference>
<dbReference type="InterPro" id="IPR000387">
    <property type="entry name" value="Tyr_Pase_dom"/>
</dbReference>
<dbReference type="InterPro" id="IPR003599">
    <property type="entry name" value="Ig_sub"/>
</dbReference>
<feature type="domain" description="Tyrosine-protein phosphatase" evidence="17">
    <location>
        <begin position="1635"/>
        <end position="1894"/>
    </location>
</feature>
<feature type="transmembrane region" description="Helical" evidence="14">
    <location>
        <begin position="1243"/>
        <end position="1267"/>
    </location>
</feature>
<feature type="domain" description="EGF-like" evidence="16">
    <location>
        <begin position="208"/>
        <end position="248"/>
    </location>
</feature>
<evidence type="ECO:0000256" key="10">
    <source>
        <dbReference type="ARBA" id="ARBA00023157"/>
    </source>
</evidence>
<name>A0ABP0FI22_CLALP</name>
<reference evidence="21 22" key="1">
    <citation type="submission" date="2024-02" db="EMBL/GenBank/DDBJ databases">
        <authorList>
            <person name="Daric V."/>
            <person name="Darras S."/>
        </authorList>
    </citation>
    <scope>NUCLEOTIDE SEQUENCE [LARGE SCALE GENOMIC DNA]</scope>
</reference>
<evidence type="ECO:0000313" key="22">
    <source>
        <dbReference type="Proteomes" id="UP001642483"/>
    </source>
</evidence>
<dbReference type="PRINTS" id="PR00700">
    <property type="entry name" value="PRTYPHPHTASE"/>
</dbReference>
<feature type="domain" description="EGF-like" evidence="16">
    <location>
        <begin position="77"/>
        <end position="119"/>
    </location>
</feature>
<dbReference type="EMBL" id="CAWYQH010000046">
    <property type="protein sequence ID" value="CAK8678007.1"/>
    <property type="molecule type" value="Genomic_DNA"/>
</dbReference>
<evidence type="ECO:0000256" key="2">
    <source>
        <dbReference type="ARBA" id="ARBA00009580"/>
    </source>
</evidence>
<evidence type="ECO:0000256" key="4">
    <source>
        <dbReference type="ARBA" id="ARBA00022536"/>
    </source>
</evidence>
<keyword evidence="10" id="KW-1015">Disulfide bond</keyword>
<dbReference type="Pfam" id="PF07645">
    <property type="entry name" value="EGF_CA"/>
    <property type="match status" value="7"/>
</dbReference>
<dbReference type="PROSITE" id="PS50055">
    <property type="entry name" value="TYR_PHOSPHATASE_PTP"/>
    <property type="match status" value="2"/>
</dbReference>
<dbReference type="Gene3D" id="3.90.190.10">
    <property type="entry name" value="Protein tyrosine phosphatase superfamily"/>
    <property type="match status" value="2"/>
</dbReference>
<evidence type="ECO:0000259" key="19">
    <source>
        <dbReference type="PROSITE" id="PS50835"/>
    </source>
</evidence>
<dbReference type="InterPro" id="IPR007110">
    <property type="entry name" value="Ig-like_dom"/>
</dbReference>